<dbReference type="EMBL" id="JANGCN010000019">
    <property type="protein sequence ID" value="MCQ5153462.1"/>
    <property type="molecule type" value="Genomic_DNA"/>
</dbReference>
<dbReference type="Proteomes" id="UP001213042">
    <property type="component" value="Unassembled WGS sequence"/>
</dbReference>
<accession>A0AAW6EL02</accession>
<evidence type="ECO:0000313" key="2">
    <source>
        <dbReference type="EMBL" id="MDB8750622.1"/>
    </source>
</evidence>
<protein>
    <submittedName>
        <fullName evidence="2">DUF1848 domain-containing protein</fullName>
    </submittedName>
</protein>
<gene>
    <name evidence="1" type="ORF">NE632_09070</name>
    <name evidence="2" type="ORF">PNW00_09215</name>
</gene>
<proteinExistence type="predicted"/>
<dbReference type="EMBL" id="JAQMLU010000014">
    <property type="protein sequence ID" value="MDB8750622.1"/>
    <property type="molecule type" value="Genomic_DNA"/>
</dbReference>
<dbReference type="RefSeq" id="WP_195221241.1">
    <property type="nucleotide sequence ID" value="NZ_JADMWL010000012.1"/>
</dbReference>
<dbReference type="AlphaFoldDB" id="A0AAW6EL02"/>
<organism evidence="2 3">
    <name type="scientific">Ruminococcus bicirculans</name>
    <name type="common">ex Wegman et al. 2014</name>
    <dbReference type="NCBI Taxonomy" id="1160721"/>
    <lineage>
        <taxon>Bacteria</taxon>
        <taxon>Bacillati</taxon>
        <taxon>Bacillota</taxon>
        <taxon>Clostridia</taxon>
        <taxon>Eubacteriales</taxon>
        <taxon>Oscillospiraceae</taxon>
        <taxon>Ruminococcus</taxon>
    </lineage>
</organism>
<reference evidence="2" key="2">
    <citation type="submission" date="2023-01" db="EMBL/GenBank/DDBJ databases">
        <title>Human gut microbiome strain richness.</title>
        <authorList>
            <person name="Chen-Liaw A."/>
        </authorList>
    </citation>
    <scope>NUCLEOTIDE SEQUENCE</scope>
    <source>
        <strain evidence="2">D43st1_D9_D43t1_170807</strain>
    </source>
</reference>
<sequence>MIISASRRTDIPAFYSDWFFNRIKEGYVLVRNPMNIHQVSKIKLSPDVVDCIVFWTKNPKPMLDKLDELKDYRYYFQFTLNSYSNDIEPNVPSKSEEIINTFKQLSDLIGRDRVIWRYDPIILSEKYTVQYHIKYFEKLSQILNGSFNKCVISFVDFYKKNARTLNESKINEPVKEEINLIAKAFSEISKKYDFEINTCAESIDLSSYGINHGKCIDDKLIEQLCGCRISANKDKNQRDICGCIESIDIGLYNTCMHKCKYCYANYSLKTVDDNYAKYNPNSPLLCSELLIEDKIIERNVKSLIDDQLTMW</sequence>
<dbReference type="Pfam" id="PF08902">
    <property type="entry name" value="DUF1848"/>
    <property type="match status" value="1"/>
</dbReference>
<comment type="caution">
    <text evidence="2">The sequence shown here is derived from an EMBL/GenBank/DDBJ whole genome shotgun (WGS) entry which is preliminary data.</text>
</comment>
<reference evidence="1" key="1">
    <citation type="submission" date="2022-06" db="EMBL/GenBank/DDBJ databases">
        <title>Isolation of gut microbiota from human fecal samples.</title>
        <authorList>
            <person name="Pamer E.G."/>
            <person name="Barat B."/>
            <person name="Waligurski E."/>
            <person name="Medina S."/>
            <person name="Paddock L."/>
            <person name="Mostad J."/>
        </authorList>
    </citation>
    <scope>NUCLEOTIDE SEQUENCE</scope>
    <source>
        <strain evidence="1">DFI.5.57</strain>
    </source>
</reference>
<dbReference type="InterPro" id="IPR014998">
    <property type="entry name" value="DUF1848"/>
</dbReference>
<name>A0AAW6EL02_9FIRM</name>
<evidence type="ECO:0000313" key="1">
    <source>
        <dbReference type="EMBL" id="MCQ5153462.1"/>
    </source>
</evidence>
<evidence type="ECO:0000313" key="3">
    <source>
        <dbReference type="Proteomes" id="UP001213042"/>
    </source>
</evidence>
<dbReference type="Proteomes" id="UP001206236">
    <property type="component" value="Unassembled WGS sequence"/>
</dbReference>